<evidence type="ECO:0000259" key="1">
    <source>
        <dbReference type="Pfam" id="PF24924"/>
    </source>
</evidence>
<organism evidence="2 3">
    <name type="scientific">Glycine soja</name>
    <name type="common">Wild soybean</name>
    <dbReference type="NCBI Taxonomy" id="3848"/>
    <lineage>
        <taxon>Eukaryota</taxon>
        <taxon>Viridiplantae</taxon>
        <taxon>Streptophyta</taxon>
        <taxon>Embryophyta</taxon>
        <taxon>Tracheophyta</taxon>
        <taxon>Spermatophyta</taxon>
        <taxon>Magnoliopsida</taxon>
        <taxon>eudicotyledons</taxon>
        <taxon>Gunneridae</taxon>
        <taxon>Pentapetalae</taxon>
        <taxon>rosids</taxon>
        <taxon>fabids</taxon>
        <taxon>Fabales</taxon>
        <taxon>Fabaceae</taxon>
        <taxon>Papilionoideae</taxon>
        <taxon>50 kb inversion clade</taxon>
        <taxon>NPAAA clade</taxon>
        <taxon>indigoferoid/millettioid clade</taxon>
        <taxon>Phaseoleae</taxon>
        <taxon>Glycine</taxon>
        <taxon>Glycine subgen. Soja</taxon>
    </lineage>
</organism>
<evidence type="ECO:0000313" key="2">
    <source>
        <dbReference type="EMBL" id="RZB46827.1"/>
    </source>
</evidence>
<feature type="domain" description="DUF7745" evidence="1">
    <location>
        <begin position="109"/>
        <end position="240"/>
    </location>
</feature>
<accession>A0A445FDE0</accession>
<gene>
    <name evidence="2" type="ORF">D0Y65_050745</name>
</gene>
<protein>
    <recommendedName>
        <fullName evidence="1">DUF7745 domain-containing protein</fullName>
    </recommendedName>
</protein>
<name>A0A445FDE0_GLYSO</name>
<dbReference type="Proteomes" id="UP000289340">
    <property type="component" value="Chromosome 19"/>
</dbReference>
<keyword evidence="3" id="KW-1185">Reference proteome</keyword>
<dbReference type="AlphaFoldDB" id="A0A445FDE0"/>
<dbReference type="EMBL" id="QZWG01000019">
    <property type="protein sequence ID" value="RZB46827.1"/>
    <property type="molecule type" value="Genomic_DNA"/>
</dbReference>
<proteinExistence type="predicted"/>
<dbReference type="PANTHER" id="PTHR48154">
    <property type="entry name" value="PROTEIN, PUTATIVE-RELATED"/>
    <property type="match status" value="1"/>
</dbReference>
<dbReference type="Pfam" id="PF24924">
    <property type="entry name" value="DUF7745"/>
    <property type="match status" value="1"/>
</dbReference>
<sequence length="282" mass="31406">EIVNDSFEGLAMEVVDNFNESLIVEVVEDSFEGLGMEEVDDFYESVAVEVVEDSFEGLEIEEVDDSYEKCCSGSPSMEEVKDSTEGAYKANDSLYQASEGRPICPLQGHHMCAKKGKANWEELLAGMVGASVSWFPRWKEGGARVLCSCEGFPNIPLIGTRGCINYNPILAIRQLGYPMRGAPSEEIIALFVTRGFSEGNANMLQRIRKAWNIVERKYKELRGSSNSVIGGYHKWLKARTQGITWLSKLKSPSGEEAEVPEESEEVQALKAELERMRVAKEN</sequence>
<dbReference type="InterPro" id="IPR056647">
    <property type="entry name" value="DUF7745"/>
</dbReference>
<evidence type="ECO:0000313" key="3">
    <source>
        <dbReference type="Proteomes" id="UP000289340"/>
    </source>
</evidence>
<reference evidence="2 3" key="1">
    <citation type="submission" date="2018-09" db="EMBL/GenBank/DDBJ databases">
        <title>A high-quality reference genome of wild soybean provides a powerful tool to mine soybean genomes.</title>
        <authorList>
            <person name="Xie M."/>
            <person name="Chung C.Y.L."/>
            <person name="Li M.-W."/>
            <person name="Wong F.-L."/>
            <person name="Chan T.-F."/>
            <person name="Lam H.-M."/>
        </authorList>
    </citation>
    <scope>NUCLEOTIDE SEQUENCE [LARGE SCALE GENOMIC DNA]</scope>
    <source>
        <strain evidence="3">cv. W05</strain>
        <tissue evidence="2">Hypocotyl of etiolated seedlings</tissue>
    </source>
</reference>
<dbReference type="PANTHER" id="PTHR48154:SF1">
    <property type="entry name" value="PROTEIN, PUTATIVE-RELATED"/>
    <property type="match status" value="1"/>
</dbReference>
<feature type="non-terminal residue" evidence="2">
    <location>
        <position position="1"/>
    </location>
</feature>
<comment type="caution">
    <text evidence="2">The sequence shown here is derived from an EMBL/GenBank/DDBJ whole genome shotgun (WGS) entry which is preliminary data.</text>
</comment>